<sequence>MLEAAPIIKQTTPQTATTMVPLIFVKDNFGADIVWDNKTKSAFIYTSKSDAGGTSGGTNGGAGGGDSTSGGGMIGVVDEEPPATDGSTGGGHGSADPGSGSIGTDPYTSLASIHGIRFENDTVILSYEGTIEPVVTSLTGPDRIVVDVPKSDFASDFGQNLVVNGATAKSGTYPVAGHPVLTQVRYSLFQSNPNALRFVLDLSTAYGYEVQNDASAGELKIRLSADAVPPVTEAPQDKVYTVVLDAGHGGSDSGAIGVSGKYEKNFNLAVILKVQALLATDPRIKLVMTRSGDTFPSLSDRYNLANSLNADLFLSVHANSNTKSTVSGTEVYYTRAESLAFANVVKQYATPATGLADRGVIQKSLAVTRETKMPAVLFEAGYLSNAAEEKKLFTEDFQNRTAAGLAAAVKAYLKLA</sequence>
<dbReference type="AlphaFoldDB" id="A0A9X4KXG2"/>
<dbReference type="PANTHER" id="PTHR30404:SF0">
    <property type="entry name" value="N-ACETYLMURAMOYL-L-ALANINE AMIDASE AMIC"/>
    <property type="match status" value="1"/>
</dbReference>
<reference evidence="4" key="1">
    <citation type="submission" date="2022-10" db="EMBL/GenBank/DDBJ databases">
        <title>Comparative genomic analysis of Cohnella hashimotonis sp. nov., isolated from the International Space Station.</title>
        <authorList>
            <person name="Simpson A."/>
            <person name="Venkateswaran K."/>
        </authorList>
    </citation>
    <scope>NUCLEOTIDE SEQUENCE</scope>
    <source>
        <strain evidence="4">DSM 28161</strain>
    </source>
</reference>
<protein>
    <submittedName>
        <fullName evidence="4">N-acetylmuramoyl-L-alanine amidase family protein</fullName>
    </submittedName>
</protein>
<dbReference type="EMBL" id="JAPDIA010000008">
    <property type="protein sequence ID" value="MDG0813051.1"/>
    <property type="molecule type" value="Genomic_DNA"/>
</dbReference>
<feature type="domain" description="MurNAc-LAA" evidence="3">
    <location>
        <begin position="302"/>
        <end position="410"/>
    </location>
</feature>
<evidence type="ECO:0000313" key="5">
    <source>
        <dbReference type="Proteomes" id="UP001153404"/>
    </source>
</evidence>
<dbReference type="SUPFAM" id="SSF53187">
    <property type="entry name" value="Zn-dependent exopeptidases"/>
    <property type="match status" value="1"/>
</dbReference>
<dbReference type="CDD" id="cd02696">
    <property type="entry name" value="MurNAc-LAA"/>
    <property type="match status" value="1"/>
</dbReference>
<proteinExistence type="predicted"/>
<dbReference type="PANTHER" id="PTHR30404">
    <property type="entry name" value="N-ACETYLMURAMOYL-L-ALANINE AMIDASE"/>
    <property type="match status" value="1"/>
</dbReference>
<evidence type="ECO:0000256" key="1">
    <source>
        <dbReference type="ARBA" id="ARBA00022801"/>
    </source>
</evidence>
<comment type="caution">
    <text evidence="4">The sequence shown here is derived from an EMBL/GenBank/DDBJ whole genome shotgun (WGS) entry which is preliminary data.</text>
</comment>
<dbReference type="Gene3D" id="2.60.40.3500">
    <property type="match status" value="1"/>
</dbReference>
<dbReference type="Proteomes" id="UP001153404">
    <property type="component" value="Unassembled WGS sequence"/>
</dbReference>
<dbReference type="Pfam" id="PF01520">
    <property type="entry name" value="Amidase_3"/>
    <property type="match status" value="1"/>
</dbReference>
<name>A0A9X4KXG2_9BACL</name>
<evidence type="ECO:0000313" key="4">
    <source>
        <dbReference type="EMBL" id="MDG0813051.1"/>
    </source>
</evidence>
<feature type="region of interest" description="Disordered" evidence="2">
    <location>
        <begin position="48"/>
        <end position="104"/>
    </location>
</feature>
<gene>
    <name evidence="4" type="ORF">OMP40_29860</name>
</gene>
<evidence type="ECO:0000259" key="3">
    <source>
        <dbReference type="SMART" id="SM00646"/>
    </source>
</evidence>
<dbReference type="GO" id="GO:0030288">
    <property type="term" value="C:outer membrane-bounded periplasmic space"/>
    <property type="evidence" value="ECO:0007669"/>
    <property type="project" value="TreeGrafter"/>
</dbReference>
<evidence type="ECO:0000256" key="2">
    <source>
        <dbReference type="SAM" id="MobiDB-lite"/>
    </source>
</evidence>
<dbReference type="InterPro" id="IPR050695">
    <property type="entry name" value="N-acetylmuramoyl_amidase_3"/>
</dbReference>
<feature type="compositionally biased region" description="Gly residues" evidence="2">
    <location>
        <begin position="53"/>
        <end position="74"/>
    </location>
</feature>
<dbReference type="GO" id="GO:0009253">
    <property type="term" value="P:peptidoglycan catabolic process"/>
    <property type="evidence" value="ECO:0007669"/>
    <property type="project" value="InterPro"/>
</dbReference>
<dbReference type="RefSeq" id="WP_277536778.1">
    <property type="nucleotide sequence ID" value="NZ_JAPDIA010000008.1"/>
</dbReference>
<dbReference type="InterPro" id="IPR002508">
    <property type="entry name" value="MurNAc-LAA_cat"/>
</dbReference>
<dbReference type="GO" id="GO:0008745">
    <property type="term" value="F:N-acetylmuramoyl-L-alanine amidase activity"/>
    <property type="evidence" value="ECO:0007669"/>
    <property type="project" value="InterPro"/>
</dbReference>
<organism evidence="4 5">
    <name type="scientific">Cohnella rhizosphaerae</name>
    <dbReference type="NCBI Taxonomy" id="1457232"/>
    <lineage>
        <taxon>Bacteria</taxon>
        <taxon>Bacillati</taxon>
        <taxon>Bacillota</taxon>
        <taxon>Bacilli</taxon>
        <taxon>Bacillales</taxon>
        <taxon>Paenibacillaceae</taxon>
        <taxon>Cohnella</taxon>
    </lineage>
</organism>
<dbReference type="SMART" id="SM00646">
    <property type="entry name" value="Ami_3"/>
    <property type="match status" value="1"/>
</dbReference>
<keyword evidence="5" id="KW-1185">Reference proteome</keyword>
<dbReference type="Gene3D" id="3.40.630.40">
    <property type="entry name" value="Zn-dependent exopeptidases"/>
    <property type="match status" value="1"/>
</dbReference>
<keyword evidence="1" id="KW-0378">Hydrolase</keyword>
<accession>A0A9X4KXG2</accession>